<name>A0A6A7BI01_9PLEO</name>
<protein>
    <submittedName>
        <fullName evidence="2">Uncharacterized protein</fullName>
    </submittedName>
</protein>
<dbReference type="Proteomes" id="UP000799423">
    <property type="component" value="Unassembled WGS sequence"/>
</dbReference>
<feature type="compositionally biased region" description="Gly residues" evidence="1">
    <location>
        <begin position="58"/>
        <end position="68"/>
    </location>
</feature>
<feature type="compositionally biased region" description="Basic and acidic residues" evidence="1">
    <location>
        <begin position="45"/>
        <end position="56"/>
    </location>
</feature>
<dbReference type="OrthoDB" id="10452192at2759"/>
<sequence length="68" mass="7626">MKPFELYWFASTAVEDYILDQEEIRNPGSRPSRITPADRAQKHRVAVEDRDKRRPNQGDGGAGGVGRG</sequence>
<dbReference type="AlphaFoldDB" id="A0A6A7BI01"/>
<proteinExistence type="predicted"/>
<evidence type="ECO:0000313" key="2">
    <source>
        <dbReference type="EMBL" id="KAF2854337.1"/>
    </source>
</evidence>
<evidence type="ECO:0000256" key="1">
    <source>
        <dbReference type="SAM" id="MobiDB-lite"/>
    </source>
</evidence>
<accession>A0A6A7BI01</accession>
<dbReference type="EMBL" id="MU006293">
    <property type="protein sequence ID" value="KAF2854337.1"/>
    <property type="molecule type" value="Genomic_DNA"/>
</dbReference>
<feature type="region of interest" description="Disordered" evidence="1">
    <location>
        <begin position="23"/>
        <end position="68"/>
    </location>
</feature>
<keyword evidence="3" id="KW-1185">Reference proteome</keyword>
<gene>
    <name evidence="2" type="ORF">T440DRAFT_388392</name>
</gene>
<reference evidence="2" key="1">
    <citation type="submission" date="2020-01" db="EMBL/GenBank/DDBJ databases">
        <authorList>
            <consortium name="DOE Joint Genome Institute"/>
            <person name="Haridas S."/>
            <person name="Albert R."/>
            <person name="Binder M."/>
            <person name="Bloem J."/>
            <person name="Labutti K."/>
            <person name="Salamov A."/>
            <person name="Andreopoulos B."/>
            <person name="Baker S.E."/>
            <person name="Barry K."/>
            <person name="Bills G."/>
            <person name="Bluhm B.H."/>
            <person name="Cannon C."/>
            <person name="Castanera R."/>
            <person name="Culley D.E."/>
            <person name="Daum C."/>
            <person name="Ezra D."/>
            <person name="Gonzalez J.B."/>
            <person name="Henrissat B."/>
            <person name="Kuo A."/>
            <person name="Liang C."/>
            <person name="Lipzen A."/>
            <person name="Lutzoni F."/>
            <person name="Magnuson J."/>
            <person name="Mondo S."/>
            <person name="Nolan M."/>
            <person name="Ohm R."/>
            <person name="Pangilinan J."/>
            <person name="Park H.-J."/>
            <person name="Ramirez L."/>
            <person name="Alfaro M."/>
            <person name="Sun H."/>
            <person name="Tritt A."/>
            <person name="Yoshinaga Y."/>
            <person name="Zwiers L.-H."/>
            <person name="Turgeon B.G."/>
            <person name="Goodwin S.B."/>
            <person name="Spatafora J.W."/>
            <person name="Crous P.W."/>
            <person name="Grigoriev I.V."/>
        </authorList>
    </citation>
    <scope>NUCLEOTIDE SEQUENCE</scope>
    <source>
        <strain evidence="2">IPT5</strain>
    </source>
</reference>
<evidence type="ECO:0000313" key="3">
    <source>
        <dbReference type="Proteomes" id="UP000799423"/>
    </source>
</evidence>
<organism evidence="2 3">
    <name type="scientific">Plenodomus tracheiphilus IPT5</name>
    <dbReference type="NCBI Taxonomy" id="1408161"/>
    <lineage>
        <taxon>Eukaryota</taxon>
        <taxon>Fungi</taxon>
        <taxon>Dikarya</taxon>
        <taxon>Ascomycota</taxon>
        <taxon>Pezizomycotina</taxon>
        <taxon>Dothideomycetes</taxon>
        <taxon>Pleosporomycetidae</taxon>
        <taxon>Pleosporales</taxon>
        <taxon>Pleosporineae</taxon>
        <taxon>Leptosphaeriaceae</taxon>
        <taxon>Plenodomus</taxon>
    </lineage>
</organism>